<dbReference type="STRING" id="15368.A0A0Q3J7W7"/>
<evidence type="ECO:0000256" key="1">
    <source>
        <dbReference type="SAM" id="MobiDB-lite"/>
    </source>
</evidence>
<dbReference type="EMBL" id="CM000880">
    <property type="protein sequence ID" value="KQK13923.1"/>
    <property type="molecule type" value="Genomic_DNA"/>
</dbReference>
<evidence type="ECO:0000313" key="3">
    <source>
        <dbReference type="EnsemblPlants" id="KQK13923"/>
    </source>
</evidence>
<accession>A0A0Q3J7W7</accession>
<keyword evidence="4" id="KW-1185">Reference proteome</keyword>
<dbReference type="Gramene" id="KQK13923">
    <property type="protein sequence ID" value="KQK13923"/>
    <property type="gene ID" value="BRADI_1g13387v3"/>
</dbReference>
<reference evidence="2" key="2">
    <citation type="submission" date="2017-06" db="EMBL/GenBank/DDBJ databases">
        <title>WGS assembly of Brachypodium distachyon.</title>
        <authorList>
            <consortium name="The International Brachypodium Initiative"/>
            <person name="Lucas S."/>
            <person name="Harmon-Smith M."/>
            <person name="Lail K."/>
            <person name="Tice H."/>
            <person name="Grimwood J."/>
            <person name="Bruce D."/>
            <person name="Barry K."/>
            <person name="Shu S."/>
            <person name="Lindquist E."/>
            <person name="Wang M."/>
            <person name="Pitluck S."/>
            <person name="Vogel J.P."/>
            <person name="Garvin D.F."/>
            <person name="Mockler T.C."/>
            <person name="Schmutz J."/>
            <person name="Rokhsar D."/>
            <person name="Bevan M.W."/>
        </authorList>
    </citation>
    <scope>NUCLEOTIDE SEQUENCE</scope>
    <source>
        <strain evidence="2">Bd21</strain>
    </source>
</reference>
<feature type="region of interest" description="Disordered" evidence="1">
    <location>
        <begin position="152"/>
        <end position="177"/>
    </location>
</feature>
<sequence length="231" mass="26547">MKLLAFVLSKCYNSAIARNSNLNIIFSFASMTTEVAQLQDWIAVGSLLDGISTSVKKWHPRYSFLAIDDAARKLMELTNPALLQDIKKETVRRPFFWEPQKRVNFWVHDIPKALGINSFVAKIYNYPNWRLPWSTRINPQLLKAMNNYRKEKAEKERESLENQNEQPEEKDTDYNVNDPQQYVKCISGAYSHAEELHGKVLAANGNPIPIDSAVQRSDPELCIVLYSLLTD</sequence>
<dbReference type="AlphaFoldDB" id="A0A0Q3J7W7"/>
<dbReference type="Proteomes" id="UP000008810">
    <property type="component" value="Chromosome 1"/>
</dbReference>
<reference evidence="2 3" key="1">
    <citation type="journal article" date="2010" name="Nature">
        <title>Genome sequencing and analysis of the model grass Brachypodium distachyon.</title>
        <authorList>
            <consortium name="International Brachypodium Initiative"/>
        </authorList>
    </citation>
    <scope>NUCLEOTIDE SEQUENCE [LARGE SCALE GENOMIC DNA]</scope>
    <source>
        <strain evidence="2">Bd21</strain>
        <strain evidence="3">cv. Bd21</strain>
    </source>
</reference>
<proteinExistence type="predicted"/>
<gene>
    <name evidence="3" type="primary">LOC100842716</name>
    <name evidence="2" type="ORF">BRADI_1g13387v3</name>
</gene>
<protein>
    <submittedName>
        <fullName evidence="2 3">Uncharacterized protein</fullName>
    </submittedName>
</protein>
<organism evidence="2">
    <name type="scientific">Brachypodium distachyon</name>
    <name type="common">Purple false brome</name>
    <name type="synonym">Trachynia distachya</name>
    <dbReference type="NCBI Taxonomy" id="15368"/>
    <lineage>
        <taxon>Eukaryota</taxon>
        <taxon>Viridiplantae</taxon>
        <taxon>Streptophyta</taxon>
        <taxon>Embryophyta</taxon>
        <taxon>Tracheophyta</taxon>
        <taxon>Spermatophyta</taxon>
        <taxon>Magnoliopsida</taxon>
        <taxon>Liliopsida</taxon>
        <taxon>Poales</taxon>
        <taxon>Poaceae</taxon>
        <taxon>BOP clade</taxon>
        <taxon>Pooideae</taxon>
        <taxon>Stipodae</taxon>
        <taxon>Brachypodieae</taxon>
        <taxon>Brachypodium</taxon>
    </lineage>
</organism>
<dbReference type="ExpressionAtlas" id="A0A0Q3J7W7">
    <property type="expression patterns" value="baseline and differential"/>
</dbReference>
<dbReference type="EnsemblPlants" id="KQK13923">
    <property type="protein sequence ID" value="KQK13923"/>
    <property type="gene ID" value="BRADI_1g13387v3"/>
</dbReference>
<reference evidence="3" key="3">
    <citation type="submission" date="2018-08" db="UniProtKB">
        <authorList>
            <consortium name="EnsemblPlants"/>
        </authorList>
    </citation>
    <scope>IDENTIFICATION</scope>
    <source>
        <strain evidence="3">cv. Bd21</strain>
    </source>
</reference>
<name>A0A0Q3J7W7_BRADI</name>
<evidence type="ECO:0000313" key="2">
    <source>
        <dbReference type="EMBL" id="KQK13923.1"/>
    </source>
</evidence>
<evidence type="ECO:0000313" key="4">
    <source>
        <dbReference type="Proteomes" id="UP000008810"/>
    </source>
</evidence>